<dbReference type="GO" id="GO:0003676">
    <property type="term" value="F:nucleic acid binding"/>
    <property type="evidence" value="ECO:0007669"/>
    <property type="project" value="InterPro"/>
</dbReference>
<dbReference type="Gene3D" id="3.10.310.30">
    <property type="match status" value="1"/>
</dbReference>
<dbReference type="KEGG" id="mae:Maeo_0139"/>
<dbReference type="InterPro" id="IPR003156">
    <property type="entry name" value="DHHA1_dom"/>
</dbReference>
<dbReference type="Gene3D" id="3.90.1640.30">
    <property type="match status" value="1"/>
</dbReference>
<evidence type="ECO:0000313" key="4">
    <source>
        <dbReference type="Proteomes" id="UP000001106"/>
    </source>
</evidence>
<evidence type="ECO:0000259" key="1">
    <source>
        <dbReference type="Pfam" id="PF01368"/>
    </source>
</evidence>
<proteinExistence type="predicted"/>
<feature type="domain" description="DHHA1" evidence="2">
    <location>
        <begin position="380"/>
        <end position="452"/>
    </location>
</feature>
<reference evidence="3" key="1">
    <citation type="submission" date="2007-06" db="EMBL/GenBank/DDBJ databases">
        <title>Complete sequence of Methanococcus aeolicus Nankai-3.</title>
        <authorList>
            <consortium name="US DOE Joint Genome Institute"/>
            <person name="Copeland A."/>
            <person name="Lucas S."/>
            <person name="Lapidus A."/>
            <person name="Barry K."/>
            <person name="Glavina del Rio T."/>
            <person name="Dalin E."/>
            <person name="Tice H."/>
            <person name="Pitluck S."/>
            <person name="Chain P."/>
            <person name="Malfatti S."/>
            <person name="Shin M."/>
            <person name="Vergez L."/>
            <person name="Schmutz J."/>
            <person name="Larimer F."/>
            <person name="Land M."/>
            <person name="Hauser L."/>
            <person name="Kyrpides N."/>
            <person name="Lykidis A."/>
            <person name="Sieprawska-Lupa M."/>
            <person name="Whitman W.B."/>
            <person name="Richardson P."/>
        </authorList>
    </citation>
    <scope>NUCLEOTIDE SEQUENCE [LARGE SCALE GENOMIC DNA]</scope>
    <source>
        <strain evidence="3">Nankai-3</strain>
    </source>
</reference>
<dbReference type="AlphaFoldDB" id="A6UTA9"/>
<sequence>MLTNMFKEENLIKYKSVVEKITNKIKNHDGLIRIITHNDADGLTSGAIIIKLLTRQNKKFHLSIVEQLSEDFINELGKENTINNIISKNESKGSDDHNNSNSVLYIFSDMGSGQINKILENNLNSIILDHHPTEINDIEIENILQLNPHIFKIDGSNEISASGVCYLVAREFGYYDLSVLAITGAIGDMQHLPFIGLNKFILNEGMEKQHINGILRDIIYNCYDISITDSILFSFNPYIKELKKREQIINLLNKYNIDPNKIYLDGEDKKNLEKALSSINPNYINELYVDRYIINHNEKDGHYLMELLNACGKNGNAQLGICTALGDENCIKEAKKLNYEYKLNIVEALNKLKLNHKDNFDYFFGEKGTTGLLAGLLAKDRPIMGINKDENYYKISSRGNHNLVSNGLNLTEVMKLTELFGGSGGGHSVASGGKIPIESLEEFLDWADDLIGEQLKNNM</sequence>
<name>A6UTA9_META3</name>
<dbReference type="Pfam" id="PF02272">
    <property type="entry name" value="DHHA1"/>
    <property type="match status" value="1"/>
</dbReference>
<dbReference type="Proteomes" id="UP000001106">
    <property type="component" value="Chromosome"/>
</dbReference>
<dbReference type="InterPro" id="IPR038763">
    <property type="entry name" value="DHH_sf"/>
</dbReference>
<dbReference type="HOGENOM" id="CLU_042622_0_0_2"/>
<dbReference type="GO" id="GO:0004527">
    <property type="term" value="F:exonuclease activity"/>
    <property type="evidence" value="ECO:0007669"/>
    <property type="project" value="UniProtKB-KW"/>
</dbReference>
<dbReference type="SUPFAM" id="SSF64182">
    <property type="entry name" value="DHH phosphoesterases"/>
    <property type="match status" value="1"/>
</dbReference>
<dbReference type="PANTHER" id="PTHR30255:SF2">
    <property type="entry name" value="SINGLE-STRANDED-DNA-SPECIFIC EXONUCLEASE RECJ"/>
    <property type="match status" value="1"/>
</dbReference>
<dbReference type="RefSeq" id="WP_011972863.1">
    <property type="nucleotide sequence ID" value="NC_009635.1"/>
</dbReference>
<dbReference type="STRING" id="419665.Maeo_0139"/>
<protein>
    <submittedName>
        <fullName evidence="3">Phosphoesterase RecJ domain protein</fullName>
    </submittedName>
</protein>
<dbReference type="Pfam" id="PF01368">
    <property type="entry name" value="DHH"/>
    <property type="match status" value="1"/>
</dbReference>
<dbReference type="eggNOG" id="arCOG00427">
    <property type="taxonomic scope" value="Archaea"/>
</dbReference>
<dbReference type="InterPro" id="IPR001667">
    <property type="entry name" value="DDH_dom"/>
</dbReference>
<dbReference type="InterPro" id="IPR051673">
    <property type="entry name" value="SSDNA_exonuclease_RecJ"/>
</dbReference>
<keyword evidence="4" id="KW-1185">Reference proteome</keyword>
<evidence type="ECO:0000259" key="2">
    <source>
        <dbReference type="Pfam" id="PF02272"/>
    </source>
</evidence>
<gene>
    <name evidence="3" type="ordered locus">Maeo_0139</name>
</gene>
<evidence type="ECO:0000313" key="3">
    <source>
        <dbReference type="EMBL" id="ABR55731.1"/>
    </source>
</evidence>
<dbReference type="PANTHER" id="PTHR30255">
    <property type="entry name" value="SINGLE-STRANDED-DNA-SPECIFIC EXONUCLEASE RECJ"/>
    <property type="match status" value="1"/>
</dbReference>
<dbReference type="EMBL" id="CP000743">
    <property type="protein sequence ID" value="ABR55731.1"/>
    <property type="molecule type" value="Genomic_DNA"/>
</dbReference>
<accession>A6UTA9</accession>
<organism evidence="3 4">
    <name type="scientific">Methanococcus aeolicus (strain ATCC BAA-1280 / DSM 17508 / OCM 812 / Nankai-3)</name>
    <dbReference type="NCBI Taxonomy" id="419665"/>
    <lineage>
        <taxon>Archaea</taxon>
        <taxon>Methanobacteriati</taxon>
        <taxon>Methanobacteriota</taxon>
        <taxon>Methanomada group</taxon>
        <taxon>Methanococci</taxon>
        <taxon>Methanococcales</taxon>
        <taxon>Methanococcaceae</taxon>
        <taxon>Methanococcus</taxon>
    </lineage>
</organism>
<dbReference type="GeneID" id="5326808"/>
<dbReference type="OrthoDB" id="36101at2157"/>
<feature type="domain" description="DDH" evidence="1">
    <location>
        <begin position="32"/>
        <end position="170"/>
    </location>
</feature>